<dbReference type="Pfam" id="PF06776">
    <property type="entry name" value="IalB"/>
    <property type="match status" value="1"/>
</dbReference>
<dbReference type="RefSeq" id="WP_188527513.1">
    <property type="nucleotide sequence ID" value="NZ_BMGI01000003.1"/>
</dbReference>
<dbReference type="InterPro" id="IPR010642">
    <property type="entry name" value="Invasion_prot_B"/>
</dbReference>
<evidence type="ECO:0000313" key="2">
    <source>
        <dbReference type="EMBL" id="GGD36182.1"/>
    </source>
</evidence>
<protein>
    <submittedName>
        <fullName evidence="2">Uncharacterized protein</fullName>
    </submittedName>
</protein>
<evidence type="ECO:0000256" key="1">
    <source>
        <dbReference type="SAM" id="SignalP"/>
    </source>
</evidence>
<comment type="caution">
    <text evidence="2">The sequence shown here is derived from an EMBL/GenBank/DDBJ whole genome shotgun (WGS) entry which is preliminary data.</text>
</comment>
<reference evidence="3" key="1">
    <citation type="journal article" date="2019" name="Int. J. Syst. Evol. Microbiol.">
        <title>The Global Catalogue of Microorganisms (GCM) 10K type strain sequencing project: providing services to taxonomists for standard genome sequencing and annotation.</title>
        <authorList>
            <consortium name="The Broad Institute Genomics Platform"/>
            <consortium name="The Broad Institute Genome Sequencing Center for Infectious Disease"/>
            <person name="Wu L."/>
            <person name="Ma J."/>
        </authorList>
    </citation>
    <scope>NUCLEOTIDE SEQUENCE [LARGE SCALE GENOMIC DNA]</scope>
    <source>
        <strain evidence="3">CGMCC 1.12922</strain>
    </source>
</reference>
<keyword evidence="3" id="KW-1185">Reference proteome</keyword>
<dbReference type="InterPro" id="IPR038696">
    <property type="entry name" value="IalB_sf"/>
</dbReference>
<dbReference type="Gene3D" id="2.60.40.1880">
    <property type="entry name" value="Invasion associated locus B (IalB) protein"/>
    <property type="match status" value="1"/>
</dbReference>
<organism evidence="2 3">
    <name type="scientific">Sinisalibacter lacisalsi</name>
    <dbReference type="NCBI Taxonomy" id="1526570"/>
    <lineage>
        <taxon>Bacteria</taxon>
        <taxon>Pseudomonadati</taxon>
        <taxon>Pseudomonadota</taxon>
        <taxon>Alphaproteobacteria</taxon>
        <taxon>Rhodobacterales</taxon>
        <taxon>Roseobacteraceae</taxon>
        <taxon>Sinisalibacter</taxon>
    </lineage>
</organism>
<sequence length="179" mass="18711">MSVNAKSGGNRVTPRLAYALALTALLPWAAPALATQDVLRQFQDWSLHATGGGCRMVSTVVSRTSGAVLLEASFQRDTPVRDAGALLVALQVPLGVHLPAGIALRHPDDGKTAIGLEWISCGAKMCTAVGRLSGEAVARLRRARSVFVGFQPMAGARPVNIELSLMGFTAASRAMADCS</sequence>
<keyword evidence="1" id="KW-0732">Signal</keyword>
<feature type="signal peptide" evidence="1">
    <location>
        <begin position="1"/>
        <end position="34"/>
    </location>
</feature>
<evidence type="ECO:0000313" key="3">
    <source>
        <dbReference type="Proteomes" id="UP000617355"/>
    </source>
</evidence>
<dbReference type="EMBL" id="BMGI01000003">
    <property type="protein sequence ID" value="GGD36182.1"/>
    <property type="molecule type" value="Genomic_DNA"/>
</dbReference>
<feature type="chain" id="PRO_5045983161" evidence="1">
    <location>
        <begin position="35"/>
        <end position="179"/>
    </location>
</feature>
<accession>A0ABQ1QNL2</accession>
<gene>
    <name evidence="2" type="ORF">GCM10011358_19990</name>
</gene>
<dbReference type="Proteomes" id="UP000617355">
    <property type="component" value="Unassembled WGS sequence"/>
</dbReference>
<proteinExistence type="predicted"/>
<name>A0ABQ1QNL2_9RHOB</name>